<feature type="domain" description="Ketosynthase family 3 (KS3)" evidence="14">
    <location>
        <begin position="467"/>
        <end position="892"/>
    </location>
</feature>
<dbReference type="SUPFAM" id="SSF53901">
    <property type="entry name" value="Thiolase-like"/>
    <property type="match status" value="3"/>
</dbReference>
<dbReference type="Pfam" id="PF08659">
    <property type="entry name" value="KR"/>
    <property type="match status" value="1"/>
</dbReference>
<dbReference type="SMART" id="SM00824">
    <property type="entry name" value="PKS_TE"/>
    <property type="match status" value="1"/>
</dbReference>
<dbReference type="Gene3D" id="1.10.1200.10">
    <property type="entry name" value="ACP-like"/>
    <property type="match status" value="5"/>
</dbReference>
<dbReference type="InterPro" id="IPR029058">
    <property type="entry name" value="AB_hydrolase_fold"/>
</dbReference>
<feature type="domain" description="Ketosynthase family 3 (KS3)" evidence="14">
    <location>
        <begin position="2572"/>
        <end position="2993"/>
    </location>
</feature>
<dbReference type="CDD" id="cd08953">
    <property type="entry name" value="KR_2_SDR_x"/>
    <property type="match status" value="1"/>
</dbReference>
<dbReference type="InterPro" id="IPR018201">
    <property type="entry name" value="Ketoacyl_synth_AS"/>
</dbReference>
<dbReference type="InterPro" id="IPR020806">
    <property type="entry name" value="PKS_PP-bd"/>
</dbReference>
<evidence type="ECO:0000313" key="17">
    <source>
        <dbReference type="Proteomes" id="UP001528823"/>
    </source>
</evidence>
<feature type="region of interest" description="Disordered" evidence="12">
    <location>
        <begin position="1914"/>
        <end position="1960"/>
    </location>
</feature>
<dbReference type="SMART" id="SM00826">
    <property type="entry name" value="PKS_DH"/>
    <property type="match status" value="1"/>
</dbReference>
<feature type="domain" description="Carrier" evidence="13">
    <location>
        <begin position="345"/>
        <end position="419"/>
    </location>
</feature>
<dbReference type="PROSITE" id="PS00606">
    <property type="entry name" value="KS3_1"/>
    <property type="match status" value="2"/>
</dbReference>
<feature type="region of interest" description="N-terminal hotdog fold" evidence="11">
    <location>
        <begin position="1077"/>
        <end position="1191"/>
    </location>
</feature>
<dbReference type="Gene3D" id="3.40.47.10">
    <property type="match status" value="3"/>
</dbReference>
<feature type="active site" description="Proton acceptor; for dehydratase activity" evidence="11">
    <location>
        <position position="1106"/>
    </location>
</feature>
<feature type="domain" description="Carrier" evidence="13">
    <location>
        <begin position="1831"/>
        <end position="1908"/>
    </location>
</feature>
<dbReference type="Gene3D" id="3.40.50.1820">
    <property type="entry name" value="alpha/beta hydrolase"/>
    <property type="match status" value="1"/>
</dbReference>
<feature type="domain" description="PKS/mFAS DH" evidence="15">
    <location>
        <begin position="1077"/>
        <end position="1374"/>
    </location>
</feature>
<dbReference type="Pfam" id="PF21089">
    <property type="entry name" value="PKS_DH_N"/>
    <property type="match status" value="2"/>
</dbReference>
<dbReference type="InterPro" id="IPR000873">
    <property type="entry name" value="AMP-dep_synth/lig_dom"/>
</dbReference>
<evidence type="ECO:0000256" key="10">
    <source>
        <dbReference type="ARBA" id="ARBA00022737"/>
    </source>
</evidence>
<dbReference type="Gene3D" id="2.30.38.10">
    <property type="entry name" value="Luciferase, Domain 3"/>
    <property type="match status" value="1"/>
</dbReference>
<keyword evidence="17" id="KW-1185">Reference proteome</keyword>
<dbReference type="EMBL" id="JAPMOU010000012">
    <property type="protein sequence ID" value="MDE1462574.1"/>
    <property type="molecule type" value="Genomic_DNA"/>
</dbReference>
<dbReference type="Pfam" id="PF02801">
    <property type="entry name" value="Ketoacyl-synt_C"/>
    <property type="match status" value="3"/>
</dbReference>
<dbReference type="InterPro" id="IPR009081">
    <property type="entry name" value="PP-bd_ACP"/>
</dbReference>
<dbReference type="InterPro" id="IPR050091">
    <property type="entry name" value="PKS_NRPS_Biosynth_Enz"/>
</dbReference>
<dbReference type="InterPro" id="IPR023213">
    <property type="entry name" value="CAT-like_dom_sf"/>
</dbReference>
<feature type="region of interest" description="C-terminal hotdog fold" evidence="11">
    <location>
        <begin position="1214"/>
        <end position="1374"/>
    </location>
</feature>
<evidence type="ECO:0000256" key="6">
    <source>
        <dbReference type="ARBA" id="ARBA00022450"/>
    </source>
</evidence>
<feature type="active site" description="Proton donor; for dehydratase activity" evidence="11">
    <location>
        <position position="1271"/>
    </location>
</feature>
<dbReference type="Pfam" id="PF22336">
    <property type="entry name" value="RhiE-like_linker"/>
    <property type="match status" value="2"/>
</dbReference>
<feature type="region of interest" description="C-terminal hotdog fold" evidence="11">
    <location>
        <begin position="134"/>
        <end position="290"/>
    </location>
</feature>
<organism evidence="16 17">
    <name type="scientific">Spartinivicinus poritis</name>
    <dbReference type="NCBI Taxonomy" id="2994640"/>
    <lineage>
        <taxon>Bacteria</taxon>
        <taxon>Pseudomonadati</taxon>
        <taxon>Pseudomonadota</taxon>
        <taxon>Gammaproteobacteria</taxon>
        <taxon>Oceanospirillales</taxon>
        <taxon>Zooshikellaceae</taxon>
        <taxon>Spartinivicinus</taxon>
    </lineage>
</organism>
<dbReference type="Pfam" id="PF00668">
    <property type="entry name" value="Condensation"/>
    <property type="match status" value="1"/>
</dbReference>
<evidence type="ECO:0000256" key="9">
    <source>
        <dbReference type="ARBA" id="ARBA00022679"/>
    </source>
</evidence>
<dbReference type="Pfam" id="PF13193">
    <property type="entry name" value="AMP-binding_C"/>
    <property type="match status" value="1"/>
</dbReference>
<dbReference type="SUPFAM" id="SSF53474">
    <property type="entry name" value="alpha/beta-Hydrolases"/>
    <property type="match status" value="1"/>
</dbReference>
<dbReference type="Gene3D" id="3.30.300.30">
    <property type="match status" value="1"/>
</dbReference>
<dbReference type="InterPro" id="IPR049552">
    <property type="entry name" value="PKS_DH_N"/>
</dbReference>
<dbReference type="PROSITE" id="PS00012">
    <property type="entry name" value="PHOSPHOPANTETHEINE"/>
    <property type="match status" value="3"/>
</dbReference>
<dbReference type="CDD" id="cd00833">
    <property type="entry name" value="PKS"/>
    <property type="match status" value="3"/>
</dbReference>
<dbReference type="PROSITE" id="PS52019">
    <property type="entry name" value="PKS_MFAS_DH"/>
    <property type="match status" value="2"/>
</dbReference>
<dbReference type="PROSITE" id="PS50075">
    <property type="entry name" value="CARRIER"/>
    <property type="match status" value="5"/>
</dbReference>
<evidence type="ECO:0000256" key="2">
    <source>
        <dbReference type="ARBA" id="ARBA00004496"/>
    </source>
</evidence>
<feature type="domain" description="PKS/mFAS DH" evidence="15">
    <location>
        <begin position="1"/>
        <end position="290"/>
    </location>
</feature>
<dbReference type="PROSITE" id="PS52004">
    <property type="entry name" value="KS3_2"/>
    <property type="match status" value="3"/>
</dbReference>
<accession>A0ABT5U867</accession>
<feature type="region of interest" description="N-terminal hotdog fold" evidence="11">
    <location>
        <begin position="1"/>
        <end position="118"/>
    </location>
</feature>
<dbReference type="SMART" id="SM00822">
    <property type="entry name" value="PKS_KR"/>
    <property type="match status" value="1"/>
</dbReference>
<dbReference type="InterPro" id="IPR020841">
    <property type="entry name" value="PKS_Beta-ketoAc_synthase_dom"/>
</dbReference>
<feature type="compositionally biased region" description="Polar residues" evidence="12">
    <location>
        <begin position="1925"/>
        <end position="1945"/>
    </location>
</feature>
<comment type="cofactor">
    <cofactor evidence="1">
        <name>pantetheine 4'-phosphate</name>
        <dbReference type="ChEBI" id="CHEBI:47942"/>
    </cofactor>
</comment>
<dbReference type="InterPro" id="IPR057326">
    <property type="entry name" value="KR_dom"/>
</dbReference>
<dbReference type="Pfam" id="PF14765">
    <property type="entry name" value="PS-DH"/>
    <property type="match status" value="2"/>
</dbReference>
<evidence type="ECO:0000256" key="3">
    <source>
        <dbReference type="ARBA" id="ARBA00004792"/>
    </source>
</evidence>
<dbReference type="SUPFAM" id="SSF51735">
    <property type="entry name" value="NAD(P)-binding Rossmann-fold domains"/>
    <property type="match status" value="1"/>
</dbReference>
<sequence>MPESFTIENRITHNNWIVRDHRVHGVRIVPGVTFLDIIHRLVKEELALDHITLKNVLFHQPLATSERFDRVFFTRFTPAANNAWQVDISSQKIKGETVVSPTREKHLSCILVPVLSDDVAEPPFAIQAFIDNADAQWDMDDVYGLARSVDISHRAFMKTQGRIYQKGNEELMALHLGDLAESVREKFIAHPAFLDGSTLSGASFLLSGKNTGLFEDGTPYIPFTIKRFYLTKNLPATIYVYTCERSTHPEGQQGSVDLLERDITLYNQQGERLAHFAGLTLKRIRQPAFIERLVDESKAIHPAAPVSEASPASTVDVAKPATRTPTAELAVQVSSGLTTPRSLLSVIEGYLKDCIATILKKTVSELDSEVGFYDLGLDSTQLLELTHQLEQFCRREFYPTLLFEYQTIKALADYLAENDPHSFEPLRSSTTADTSANPTVPPGPEKSKRQQTVSVRPDQPEAGDSVQEPIAIIGLAGRYPEADDLAAFWQVVEEGKNCIREIPADRWNIDDWYADRQAFNPDAPHTISRWGGFIPDADKFDPLFFAISPREAEVLDPQLRLLLQTAWHTLEDAGYQPRKLKQQRLGVYVGVMNDDYTWVTAEYLAHTGKYEGVGSYANELANRISYYLDASGPSLAVETACSSSLTAIHLARQALLTGECDVALAGGVNVNAHRSKYFMLSQMGIVSPDPVERTFDEQANGYIPGEGVGLVMMKHLSQAQADGDHIYGVIKGSAINHSGQGAGRYIPNLHALSAVSQSALAQAGLPASAIDYIETHGTGTKLGDPIEVQALTKLFGTQHPSGQCALGSKANIGHLESASGICSLTKVLLAMQQHKIPVCANVEQENAALRLSHTPFYIPKTSQAWNKPTSEKVAGVHAFGVGGSNSFMVIQGVDTQETVWQSEPVLFVLSAKTQPALQRYIQQFVDYLQQAPAAIHLGNLAYTLQVGREEMPWRLAFVTRNKEALVNQLMQHLDAKNQQAKQVGDGYYGEVEKQEPYRDLLQDDIGQAFVQTLIEHKQLDKLAALWIKGVPIDWARLYSEPMRRMSLPVYPFARQRCWLGDHSPFLPTETHSHRLLHPLVHSNVSTFDEQCFQSCFSGNEFFFQDHRVQGTKVLPGVAYLEMARVAAIQAGLPDIHSLRDIIWSQPLTVANTDLRVRITLTPEPQGAAFVVTSGDGEVHCQGRVISGSGRADSAESSPTTMAKVNIEAIKNRCQQFQSPAAIYEAFRRSGLDYGPGFQGIQSLHFSETEAIAKVALAEHGEHFGLHPGLLDAALQASIGLLANGLDNKLNNSTSGLYIPFALKQVALFDHLPSTLYSHVTYSLNTSSSATDHSGRALTDGIVKLTIQLLDEQGQVCLRLTELIGKQTILKPVAQQVARDVTSHKLIDNNQNNSEVAKREVADSDVLYAVTSWQDSSLATDQQQNSSYSPTFQHIPLSVSDSIGPSDITTLFKTQLQCIQTLLRNQVTDRQLLLFTVAEDIPEYAYAPLVALLKTARLENPKIQGRVMTISALAQPKLQQILVQEARAIQAQPDEAVQVRYLEEGRRQVKALGEVAPQAASHPENLPIRAGGVYLITGGAGGLGRLFTDWFHQVEDTQVILMGRAKTPKASLQGEYCCCDMGDAAEVKATLAAIVEKYGRIDGILHSAGVIRDSVIFNKTTEEVDAVMAPKVQGAWYLHQSLQALNLKPDFVVFFSSITGVIGNPGQADYAGANAFLDAFAHYHHYHAIQWPLWAEGGMRIDQSAETRLFQQTGMKPLVTQAGTHALSQLLLGTANSLLVCQGNSTKIRQTFQWQPAANEQPLSELLSEEALPASEESRVVSQQQAQSEQLLTQHQVEQQLIAVCVELLKVKPDDLDVDIEFSDYGVDSILMMRMLDKLEQTYGTTLSPNSIALYGTISALAGYLIEEGIATTTEPVNVAHPSDLPTKSSPSERQQTPPQWHQQATTRRREHLGKSATKSGHKIAIIGTACRLPKSSSLEQFWHNLAMGNDLIASHTERWNSDSILSNNKDDPEKTYTTHAGYLDDVAGFDAEFFKITADEAITLDPQQRIMLELTQELFERAGFTPQALSGSCTGVFIGAKDNHYARNGYQFVPDSARQHIVVSNISNMIAARVADFYNLKGQASAIDTACSSSLVAVHEACQRIQSGEIEMAVAGGIYIMVDSFAHVAFSRAKVLAEDGKSYVFDQRAKGFVLGEGAGLVLLKDYDQALSDGDQILGTILGSAVNNDGRTMGLTVPSQQGQKDVIQAALDKSQVSPESITYLEAHGTGTLLGDPIEIKAVTEVYRQYTQEIGYCATGSVKSNLGHTMTAAGITGLIKIILSMQHRQIPATLHCEQPHPRFGFEVSPFYPNLALTPWEGKNGVRRAAISSFGFGGTNCHMILEEAPSHQTVTRQPLPLTPFQRKHYWLGDRVETTSVQSVAIPDTAVKKEAPLAQTSASDSGELVEAIQVLLQAALAPLLNVEKHQVPLDKNFMEMGLESNAMIETVKDLEQNFGIALFPTLFFEYENIPALSAYFSEVHQAPFLAYLAREKAHSGQQRVKYVEPTAPPQALEKPEANQQAMPLASVVEPTTSDIAIIALSGRYPQANNIEEYWHNLREGKDCITEIPKERWDHSQYFDKDKNKADTSYSKWGGFIDGVDQFDPLFFNISPSEAKLLNPNERLFLETTWNLLETAGYTKSMLQERHQGHIGVFVGAMYQQYGNTGSFYATIANRVSHFFGFQGPSIAIDTMCSSSTIAIHMACESLIKGECQLAIAGGVNLSLTPEKYITLSRFHMVGSGPDSRSFGDGDGYLPCEAVGAVLLKPLAAAIENQDTVLAVIKSSATNHGGYTQGLTVPSPGAQAQLIEDNFTKSGIDPRTISYVESAANGSSLGDPIELSALNKAFRQFTADQHFCAIGSVKSNIGHAEAASGISQLTKVVLQLQHQQLVPSIKATPLNPSVSFDNSPFYLQQETREWQQPVLAIDGEKHTLPRRATISSFGATGSNAHLIIEEYLAAEPAREKLTHREVTQQIIVLSAKNHERLQEMVKNLYNHLQAQLSNDQLPGFVTDSASLGDLAYTLQVGREAMSYRLAIVVSTQQELSQALQDCLQAGLSLSSDFPPANFLFPTFIGSAEATPANVKALFAGKTADLMLQSLLAENNLEKLALFWVQGGQLPWESLHQGSAVRRVALPTYPFERQRYWVEAGGSSTSDITSIPEVTPIQPLLTGFIPSDQKLLQDHLTGIVSAVMQIPIEQINPNTPLPALGFDSMLAVQMSYSLQETLDITITHRELLEHTSIAAITQLLLAKRAERETQNAGAVEDHDQVTPFNSEANEAIVTQSHGLSEGQKGLWLLQQLNPEMSAYNIPIALTIHDKLCIESLKKACQWVLKQHPILQASFMADADGQPYQVIHPEKPLFFKQTSLEQTSAADLTDEEILSRVKARFKQPFDLNGDALMRVDLFIIAPAKAILLITVHHIVIDGTAVLTLIEDILSAYALFRQGQKPALSAHDKPLYFDFIDEEQKWLAGAAGKANLAYWQQQLTGELPVLKLPLDKPRAARQTYTGATYLVELPALLTGQLRQLAKAKQTSLFVVLLAVYKTLLHRYTAQTDVIVGIPTAGRYERRFEKAVGYFVNLLPIRSHLDGSHSFSEYLETLKFIVADAMDHARYPFPALVSNLNMQRPDNHAPVFQTTFVLQSFLSLQAQDTLTEAYPNISLYSELHQEGEDDLGLEVIEHRKTLSLQLSYNPDLFEAETIERLAAHYQQLALAVCENSHQLLAHYEWLTSAERNKLLVEWNNTKRDYPRDQCIHSLVEVQVGKTPEAIAVVFGSQQFTYKALDSKANQLASYLQQQGVKPDSLVGICMERSLEMVIAILGILKAGGAYLPIDPEYPSQRIRYMLEDSQVALLLVQDQFSQRIKDLGSQQTSVLALDTQWPLIQAQHSKIQQNVCPEHLAYVIYTSGSTGNPKGVMVEHRAICNRLVWMQNQYGLTAEDRVLQKTPYSFDVSVWEFLWPLMTGARLVVAQPQEHKNPQYLANIIKQESITTLHFVPSMLRVFLEEATLSTEDMALKRIFCSGEALARDIMEDCLEWMGCELHNLYGPTEAAVDVTYWACQTAYSNGVSIGRPISNTQIYLLDGQLKPCPIGVPGQLFIAGEGLARGYLNLPSLTQEKFIENPFNGTSRMYATGDLARWLPDGNIEYLGRIDDQVKIRGFRVECAEIEAVINQQAGVDAAVVVAKSINGSTQLVAYYTLKPSANSSQAVPDEAALRRATKARLAAYMVPAVFIRLDTLPLSANGKANRKVLKQREVTLASKRRYLPPSTETARQLAQLWCDMLALEKVGMADDFFELGGHSLLAVRMIARINQQFGLALPLSVMLECKTLAEMTRLITRSLESPSAEKQQPYQYLVPIQPAGQQAPLYLVHGAGGNSFAFIPLSQRLGNEQPLFAFQPPGSYGEQPPLKTVEALASFYVDQLLAHSDQAQFMLGGWSMGGVIAYEMACQLQAKGKSVKRLVLIDSYLQAHIELLTQQATSDAISASLLDAQERLSDLSVFTHLVKELNPNITDEALRTFASRHQGKNQQALIAALGEDALLNAWVGDVGLDRIQQLLDINLANLNALKHYQAKQMFSGEAWVFQAAGEKYFPAIEQTHRAVWNKYLEPSQSRFIPIQGSHYTMIQEPAVKAMAVIFEKEVCSHAL</sequence>
<dbReference type="InterPro" id="IPR042104">
    <property type="entry name" value="PKS_dehydratase_sf"/>
</dbReference>
<keyword evidence="6" id="KW-0596">Phosphopantetheine</keyword>
<feature type="domain" description="Carrier" evidence="13">
    <location>
        <begin position="2443"/>
        <end position="2520"/>
    </location>
</feature>
<name>A0ABT5U867_9GAMM</name>
<dbReference type="InterPro" id="IPR010071">
    <property type="entry name" value="AA_adenyl_dom"/>
</dbReference>
<evidence type="ECO:0000259" key="13">
    <source>
        <dbReference type="PROSITE" id="PS50075"/>
    </source>
</evidence>
<dbReference type="Proteomes" id="UP001528823">
    <property type="component" value="Unassembled WGS sequence"/>
</dbReference>
<dbReference type="NCBIfam" id="TIGR01733">
    <property type="entry name" value="AA-adenyl-dom"/>
    <property type="match status" value="1"/>
</dbReference>
<dbReference type="Gene3D" id="3.40.50.720">
    <property type="entry name" value="NAD(P)-binding Rossmann-like Domain"/>
    <property type="match status" value="1"/>
</dbReference>
<dbReference type="Pfam" id="PF00550">
    <property type="entry name" value="PP-binding"/>
    <property type="match status" value="5"/>
</dbReference>
<feature type="compositionally biased region" description="Polar residues" evidence="12">
    <location>
        <begin position="427"/>
        <end position="438"/>
    </location>
</feature>
<comment type="pathway">
    <text evidence="4">Lipid metabolism; fatty acid biosynthesis.</text>
</comment>
<feature type="domain" description="Carrier" evidence="13">
    <location>
        <begin position="3213"/>
        <end position="3290"/>
    </location>
</feature>
<evidence type="ECO:0000256" key="8">
    <source>
        <dbReference type="ARBA" id="ARBA00022553"/>
    </source>
</evidence>
<feature type="domain" description="Carrier" evidence="13">
    <location>
        <begin position="4301"/>
        <end position="4376"/>
    </location>
</feature>
<gene>
    <name evidence="16" type="ORF">ORQ98_11395</name>
</gene>
<evidence type="ECO:0000313" key="16">
    <source>
        <dbReference type="EMBL" id="MDE1462574.1"/>
    </source>
</evidence>
<dbReference type="PANTHER" id="PTHR43775:SF37">
    <property type="entry name" value="SI:DKEY-61P9.11"/>
    <property type="match status" value="1"/>
</dbReference>
<dbReference type="InterPro" id="IPR013968">
    <property type="entry name" value="PKS_KR"/>
</dbReference>
<feature type="domain" description="Ketosynthase family 3 (KS3)" evidence="14">
    <location>
        <begin position="1960"/>
        <end position="2384"/>
    </location>
</feature>
<keyword evidence="10" id="KW-0677">Repeat</keyword>
<keyword evidence="9" id="KW-0808">Transferase</keyword>
<evidence type="ECO:0000256" key="11">
    <source>
        <dbReference type="PROSITE-ProRule" id="PRU01363"/>
    </source>
</evidence>
<feature type="active site" description="Proton acceptor; for dehydratase activity" evidence="11">
    <location>
        <position position="21"/>
    </location>
</feature>
<dbReference type="Pfam" id="PF00975">
    <property type="entry name" value="Thioesterase"/>
    <property type="match status" value="1"/>
</dbReference>
<dbReference type="InterPro" id="IPR020807">
    <property type="entry name" value="PKS_DH"/>
</dbReference>
<dbReference type="InterPro" id="IPR014030">
    <property type="entry name" value="Ketoacyl_synth_N"/>
</dbReference>
<dbReference type="InterPro" id="IPR014031">
    <property type="entry name" value="Ketoacyl_synth_C"/>
</dbReference>
<dbReference type="InterPro" id="IPR020845">
    <property type="entry name" value="AMP-binding_CS"/>
</dbReference>
<dbReference type="SUPFAM" id="SSF56801">
    <property type="entry name" value="Acetyl-CoA synthetase-like"/>
    <property type="match status" value="1"/>
</dbReference>
<feature type="region of interest" description="Disordered" evidence="12">
    <location>
        <begin position="422"/>
        <end position="464"/>
    </location>
</feature>
<dbReference type="Gene3D" id="3.40.50.980">
    <property type="match status" value="2"/>
</dbReference>
<dbReference type="Pfam" id="PF00109">
    <property type="entry name" value="ketoacyl-synt"/>
    <property type="match status" value="3"/>
</dbReference>
<evidence type="ECO:0000256" key="12">
    <source>
        <dbReference type="SAM" id="MobiDB-lite"/>
    </source>
</evidence>
<dbReference type="SMART" id="SM00825">
    <property type="entry name" value="PKS_KS"/>
    <property type="match status" value="3"/>
</dbReference>
<comment type="pathway">
    <text evidence="3">Antibiotic biosynthesis.</text>
</comment>
<comment type="subcellular location">
    <subcellularLocation>
        <location evidence="2">Cytoplasm</location>
    </subcellularLocation>
</comment>
<protein>
    <submittedName>
        <fullName evidence="16">Amino acid adenylation domain-containing protein</fullName>
    </submittedName>
</protein>
<dbReference type="SMART" id="SM01294">
    <property type="entry name" value="PKS_PP_betabranch"/>
    <property type="match status" value="3"/>
</dbReference>
<keyword evidence="7" id="KW-0963">Cytoplasm</keyword>
<dbReference type="InterPro" id="IPR020802">
    <property type="entry name" value="TesA-like"/>
</dbReference>
<dbReference type="Gene3D" id="3.30.559.30">
    <property type="entry name" value="Nonribosomal peptide synthetase, condensation domain"/>
    <property type="match status" value="1"/>
</dbReference>
<proteinExistence type="inferred from homology"/>
<dbReference type="SUPFAM" id="SSF47336">
    <property type="entry name" value="ACP-like"/>
    <property type="match status" value="5"/>
</dbReference>
<evidence type="ECO:0000256" key="5">
    <source>
        <dbReference type="ARBA" id="ARBA00006484"/>
    </source>
</evidence>
<dbReference type="Pfam" id="PF00501">
    <property type="entry name" value="AMP-binding"/>
    <property type="match status" value="1"/>
</dbReference>
<dbReference type="InterPro" id="IPR032821">
    <property type="entry name" value="PKS_assoc"/>
</dbReference>
<dbReference type="InterPro" id="IPR016039">
    <property type="entry name" value="Thiolase-like"/>
</dbReference>
<feature type="active site" description="Proton donor; for dehydratase activity" evidence="11">
    <location>
        <position position="195"/>
    </location>
</feature>
<dbReference type="InterPro" id="IPR001031">
    <property type="entry name" value="Thioesterase"/>
</dbReference>
<keyword evidence="8" id="KW-0597">Phosphoprotein</keyword>
<dbReference type="Gene3D" id="1.10.1240.100">
    <property type="match status" value="2"/>
</dbReference>
<dbReference type="InterPro" id="IPR036291">
    <property type="entry name" value="NAD(P)-bd_dom_sf"/>
</dbReference>
<dbReference type="SMART" id="SM00823">
    <property type="entry name" value="PKS_PP"/>
    <property type="match status" value="5"/>
</dbReference>
<evidence type="ECO:0000256" key="4">
    <source>
        <dbReference type="ARBA" id="ARBA00005194"/>
    </source>
</evidence>
<dbReference type="Gene3D" id="3.30.559.10">
    <property type="entry name" value="Chloramphenicol acetyltransferase-like domain"/>
    <property type="match status" value="1"/>
</dbReference>
<dbReference type="InterPro" id="IPR054514">
    <property type="entry name" value="RhiE-like_linker"/>
</dbReference>
<dbReference type="InterPro" id="IPR049551">
    <property type="entry name" value="PKS_DH_C"/>
</dbReference>
<reference evidence="16 17" key="1">
    <citation type="submission" date="2022-11" db="EMBL/GenBank/DDBJ databases">
        <title>Spartinivicinus poritis sp. nov., isolated from scleractinian coral Porites lutea.</title>
        <authorList>
            <person name="Zhang G."/>
            <person name="Cai L."/>
            <person name="Wei Q."/>
        </authorList>
    </citation>
    <scope>NUCLEOTIDE SEQUENCE [LARGE SCALE GENOMIC DNA]</scope>
    <source>
        <strain evidence="16 17">A2-2</strain>
    </source>
</reference>
<dbReference type="InterPro" id="IPR036736">
    <property type="entry name" value="ACP-like_sf"/>
</dbReference>
<dbReference type="Pfam" id="PF16197">
    <property type="entry name" value="KAsynt_C_assoc"/>
    <property type="match status" value="1"/>
</dbReference>
<dbReference type="InterPro" id="IPR006162">
    <property type="entry name" value="Ppantetheine_attach_site"/>
</dbReference>
<dbReference type="PROSITE" id="PS00455">
    <property type="entry name" value="AMP_BINDING"/>
    <property type="match status" value="1"/>
</dbReference>
<comment type="similarity">
    <text evidence="5">Belongs to the short-chain dehydrogenases/reductases (SDR) family.</text>
</comment>
<evidence type="ECO:0000259" key="14">
    <source>
        <dbReference type="PROSITE" id="PS52004"/>
    </source>
</evidence>
<dbReference type="InterPro" id="IPR049900">
    <property type="entry name" value="PKS_mFAS_DH"/>
</dbReference>
<evidence type="ECO:0000256" key="7">
    <source>
        <dbReference type="ARBA" id="ARBA00022490"/>
    </source>
</evidence>
<evidence type="ECO:0000259" key="15">
    <source>
        <dbReference type="PROSITE" id="PS52019"/>
    </source>
</evidence>
<dbReference type="PANTHER" id="PTHR43775">
    <property type="entry name" value="FATTY ACID SYNTHASE"/>
    <property type="match status" value="1"/>
</dbReference>
<dbReference type="InterPro" id="IPR001242">
    <property type="entry name" value="Condensation_dom"/>
</dbReference>
<dbReference type="SUPFAM" id="SSF52777">
    <property type="entry name" value="CoA-dependent acyltransferases"/>
    <property type="match status" value="2"/>
</dbReference>
<dbReference type="Gene3D" id="3.10.129.110">
    <property type="entry name" value="Polyketide synthase dehydratase"/>
    <property type="match status" value="2"/>
</dbReference>
<comment type="caution">
    <text evidence="16">The sequence shown here is derived from an EMBL/GenBank/DDBJ whole genome shotgun (WGS) entry which is preliminary data.</text>
</comment>
<evidence type="ECO:0000256" key="1">
    <source>
        <dbReference type="ARBA" id="ARBA00001957"/>
    </source>
</evidence>
<dbReference type="CDD" id="cd05930">
    <property type="entry name" value="A_NRPS"/>
    <property type="match status" value="1"/>
</dbReference>
<dbReference type="InterPro" id="IPR045851">
    <property type="entry name" value="AMP-bd_C_sf"/>
</dbReference>
<dbReference type="InterPro" id="IPR025110">
    <property type="entry name" value="AMP-bd_C"/>
</dbReference>